<feature type="non-terminal residue" evidence="1">
    <location>
        <position position="433"/>
    </location>
</feature>
<dbReference type="Proteomes" id="UP000199615">
    <property type="component" value="Unassembled WGS sequence"/>
</dbReference>
<proteinExistence type="predicted"/>
<keyword evidence="2" id="KW-1185">Reference proteome</keyword>
<accession>A0A1H8WZD6</accession>
<name>A0A1H8WZD6_9BRAD</name>
<evidence type="ECO:0008006" key="3">
    <source>
        <dbReference type="Google" id="ProtNLM"/>
    </source>
</evidence>
<evidence type="ECO:0000313" key="2">
    <source>
        <dbReference type="Proteomes" id="UP000199615"/>
    </source>
</evidence>
<dbReference type="EMBL" id="FODT01000015">
    <property type="protein sequence ID" value="SEP32986.1"/>
    <property type="molecule type" value="Genomic_DNA"/>
</dbReference>
<gene>
    <name evidence="1" type="ORF">SAMN05444123_1151</name>
</gene>
<reference evidence="2" key="1">
    <citation type="submission" date="2016-10" db="EMBL/GenBank/DDBJ databases">
        <authorList>
            <person name="Varghese N."/>
            <person name="Submissions S."/>
        </authorList>
    </citation>
    <scope>NUCLEOTIDE SEQUENCE [LARGE SCALE GENOMIC DNA]</scope>
    <source>
        <strain evidence="2">DSM 123</strain>
    </source>
</reference>
<dbReference type="AlphaFoldDB" id="A0A1H8WZD6"/>
<organism evidence="1 2">
    <name type="scientific">Rhodopseudomonas pseudopalustris</name>
    <dbReference type="NCBI Taxonomy" id="1513892"/>
    <lineage>
        <taxon>Bacteria</taxon>
        <taxon>Pseudomonadati</taxon>
        <taxon>Pseudomonadota</taxon>
        <taxon>Alphaproteobacteria</taxon>
        <taxon>Hyphomicrobiales</taxon>
        <taxon>Nitrobacteraceae</taxon>
        <taxon>Rhodopseudomonas</taxon>
    </lineage>
</organism>
<evidence type="ECO:0000313" key="1">
    <source>
        <dbReference type="EMBL" id="SEP32986.1"/>
    </source>
</evidence>
<protein>
    <recommendedName>
        <fullName evidence="3">AAA domain-containing protein</fullName>
    </recommendedName>
</protein>
<sequence>MTAEPIDDVLDWAKKLSSWKQDALRRLAISNDLTDTDLGELLAMVKTAAGFSLASAPPGAVPFAKAHFGGGKHQPIILKGIANVENINRLVPKAGLTFCPKALTIVYGRNGSGKSGFVRILRTACRTRVENPAKLKVLADVYGASAGPQTAEIVIDAGAGDTPISWSPGKAASPQLMQVAVFDTASAQLYVDGGNQIRFLPFGLALPHRLNAICIGLKDTLEAERATEVGNKVSLTTIAFAPVRDTGAQRFDKALSKSTTNAQIDVATAFGETDQERLDGITAALSASAAAAADVTAFARWAETLVTECTAVVAAFMDEPLQKLTALREAATAAREAATVAAGALFTDDPLPGVGSDTWRALWAAARDYSLKEAYVGKPFPVVATDAEPAACVLCQQPLLPDGVSRMHRFQKYMDDTLDAAATKAEQAVADAL</sequence>